<evidence type="ECO:0000256" key="4">
    <source>
        <dbReference type="PROSITE-ProRule" id="PRU00519"/>
    </source>
</evidence>
<dbReference type="Gene3D" id="3.30.70.1010">
    <property type="entry name" value="Translation elongation factor EF1B, gamma chain, conserved domain"/>
    <property type="match status" value="1"/>
</dbReference>
<accession>A0A0J9XGE5</accession>
<dbReference type="STRING" id="1173061.A0A0J9XGE5"/>
<evidence type="ECO:0000256" key="2">
    <source>
        <dbReference type="ARBA" id="ARBA00022768"/>
    </source>
</evidence>
<dbReference type="SUPFAM" id="SSF52833">
    <property type="entry name" value="Thioredoxin-like"/>
    <property type="match status" value="1"/>
</dbReference>
<evidence type="ECO:0000256" key="1">
    <source>
        <dbReference type="ARBA" id="ARBA00004815"/>
    </source>
</evidence>
<keyword evidence="2 4" id="KW-0251">Elongation factor</keyword>
<dbReference type="InterPro" id="IPR010987">
    <property type="entry name" value="Glutathione-S-Trfase_C-like"/>
</dbReference>
<evidence type="ECO:0000256" key="3">
    <source>
        <dbReference type="ARBA" id="ARBA00022917"/>
    </source>
</evidence>
<reference evidence="8" key="1">
    <citation type="submission" date="2014-03" db="EMBL/GenBank/DDBJ databases">
        <authorList>
            <person name="Casaregola S."/>
        </authorList>
    </citation>
    <scope>NUCLEOTIDE SEQUENCE [LARGE SCALE GENOMIC DNA]</scope>
    <source>
        <strain evidence="8">CLIB 918</strain>
    </source>
</reference>
<dbReference type="InterPro" id="IPR036433">
    <property type="entry name" value="EF1B_G_C_sf"/>
</dbReference>
<evidence type="ECO:0000259" key="6">
    <source>
        <dbReference type="PROSITE" id="PS50040"/>
    </source>
</evidence>
<dbReference type="GO" id="GO:0005085">
    <property type="term" value="F:guanyl-nucleotide exchange factor activity"/>
    <property type="evidence" value="ECO:0007669"/>
    <property type="project" value="UniProtKB-ARBA"/>
</dbReference>
<dbReference type="PROSITE" id="PS50405">
    <property type="entry name" value="GST_CTER"/>
    <property type="match status" value="1"/>
</dbReference>
<gene>
    <name evidence="8" type="ORF">BN980_GECA15s01737g</name>
</gene>
<dbReference type="Gene3D" id="1.20.1050.10">
    <property type="match status" value="1"/>
</dbReference>
<protein>
    <submittedName>
        <fullName evidence="8">Similar to Saccharomyces cerevisiae YPL048W CAM1 Nuclear protein required for transcription of MXR1</fullName>
    </submittedName>
</protein>
<dbReference type="SUPFAM" id="SSF89942">
    <property type="entry name" value="eEF1-gamma domain"/>
    <property type="match status" value="1"/>
</dbReference>
<dbReference type="Proteomes" id="UP000242525">
    <property type="component" value="Unassembled WGS sequence"/>
</dbReference>
<feature type="compositionally biased region" description="Basic and acidic residues" evidence="5">
    <location>
        <begin position="206"/>
        <end position="217"/>
    </location>
</feature>
<dbReference type="InterPro" id="IPR036282">
    <property type="entry name" value="Glutathione-S-Trfase_C_sf"/>
</dbReference>
<evidence type="ECO:0000256" key="5">
    <source>
        <dbReference type="SAM" id="MobiDB-lite"/>
    </source>
</evidence>
<comment type="pathway">
    <text evidence="1">Protein biosynthesis; polypeptide chain elongation.</text>
</comment>
<feature type="compositionally biased region" description="Basic and acidic residues" evidence="5">
    <location>
        <begin position="226"/>
        <end position="243"/>
    </location>
</feature>
<dbReference type="GO" id="GO:0003746">
    <property type="term" value="F:translation elongation factor activity"/>
    <property type="evidence" value="ECO:0007669"/>
    <property type="project" value="UniProtKB-UniRule"/>
</dbReference>
<comment type="caution">
    <text evidence="8">The sequence shown here is derived from an EMBL/GenBank/DDBJ whole genome shotgun (WGS) entry which is preliminary data.</text>
</comment>
<dbReference type="AlphaFoldDB" id="A0A0J9XGE5"/>
<dbReference type="FunFam" id="3.40.30.10:FF:000142">
    <property type="entry name" value="Elongation factor 1 gamma"/>
    <property type="match status" value="1"/>
</dbReference>
<proteinExistence type="predicted"/>
<dbReference type="FunFam" id="1.20.1050.10:FF:000006">
    <property type="entry name" value="Elongation factor 1 gamma"/>
    <property type="match status" value="1"/>
</dbReference>
<dbReference type="InterPro" id="IPR001662">
    <property type="entry name" value="EF1B_G_C"/>
</dbReference>
<feature type="region of interest" description="Disordered" evidence="5">
    <location>
        <begin position="206"/>
        <end position="243"/>
    </location>
</feature>
<evidence type="ECO:0000259" key="7">
    <source>
        <dbReference type="PROSITE" id="PS50405"/>
    </source>
</evidence>
<keyword evidence="9" id="KW-1185">Reference proteome</keyword>
<dbReference type="GO" id="GO:0005737">
    <property type="term" value="C:cytoplasm"/>
    <property type="evidence" value="ECO:0007669"/>
    <property type="project" value="TreeGrafter"/>
</dbReference>
<dbReference type="PANTHER" id="PTHR43986:SF1">
    <property type="entry name" value="ELONGATION FACTOR 1-GAMMA"/>
    <property type="match status" value="1"/>
</dbReference>
<dbReference type="PROSITE" id="PS50040">
    <property type="entry name" value="EF1G_C"/>
    <property type="match status" value="1"/>
</dbReference>
<evidence type="ECO:0000313" key="8">
    <source>
        <dbReference type="EMBL" id="CDO56473.1"/>
    </source>
</evidence>
<dbReference type="Gene3D" id="3.40.30.10">
    <property type="entry name" value="Glutaredoxin"/>
    <property type="match status" value="1"/>
</dbReference>
<dbReference type="SMART" id="SM01183">
    <property type="entry name" value="EF1G"/>
    <property type="match status" value="1"/>
</dbReference>
<sequence>MSVGTLYIKNTFRKIAPLAVAKELGLDINVQEPDAKFAELFPVKKIPAFVSADGFAVHELFAVTVYLASLKESTLLGSTKEDYASVLKWASFANQDVWQAIRSALFPITGRSPYNKKAVDAGIAEAETYANVLEQYLTKHTYLVGERVTAADFVVVSVLARGFDSIWAADFIKSHPALTRYFSTLIKQDTLAEYYTEFKFREEPIKYTPPKKEEKPKAAPKAAPAAKKEAPAADETPKEKKEVHPLSLLPKSEFVLDEWKRVYSNEETRETALPWFWSHYKPEEWSLWKVAYKYNDELTLTFMSNNLVGGFFNRLSASTKYMFGCAVVAGENNDNGIVGAFLVRGQDFAPAFDVAPDWESYDYTKLDITKPEDKTFVEDIWSWDKPVEIDGKLKEVADGKVLK</sequence>
<dbReference type="GO" id="GO:0005634">
    <property type="term" value="C:nucleus"/>
    <property type="evidence" value="ECO:0007669"/>
    <property type="project" value="TreeGrafter"/>
</dbReference>
<dbReference type="Pfam" id="PF00647">
    <property type="entry name" value="EF1G"/>
    <property type="match status" value="1"/>
</dbReference>
<organism evidence="8 9">
    <name type="scientific">Geotrichum candidum</name>
    <name type="common">Oospora lactis</name>
    <name type="synonym">Dipodascus geotrichum</name>
    <dbReference type="NCBI Taxonomy" id="1173061"/>
    <lineage>
        <taxon>Eukaryota</taxon>
        <taxon>Fungi</taxon>
        <taxon>Dikarya</taxon>
        <taxon>Ascomycota</taxon>
        <taxon>Saccharomycotina</taxon>
        <taxon>Dipodascomycetes</taxon>
        <taxon>Dipodascales</taxon>
        <taxon>Dipodascaceae</taxon>
        <taxon>Geotrichum</taxon>
    </lineage>
</organism>
<dbReference type="PANTHER" id="PTHR43986">
    <property type="entry name" value="ELONGATION FACTOR 1-GAMMA"/>
    <property type="match status" value="1"/>
</dbReference>
<dbReference type="EMBL" id="CCBN010000015">
    <property type="protein sequence ID" value="CDO56473.1"/>
    <property type="molecule type" value="Genomic_DNA"/>
</dbReference>
<dbReference type="FunFam" id="3.30.70.1010:FF:000001">
    <property type="entry name" value="Elongation factor 1-gamma 1"/>
    <property type="match status" value="1"/>
</dbReference>
<feature type="domain" description="EF-1-gamma C-terminal" evidence="6">
    <location>
        <begin position="242"/>
        <end position="403"/>
    </location>
</feature>
<evidence type="ECO:0000313" key="9">
    <source>
        <dbReference type="Proteomes" id="UP000242525"/>
    </source>
</evidence>
<dbReference type="InterPro" id="IPR036249">
    <property type="entry name" value="Thioredoxin-like_sf"/>
</dbReference>
<keyword evidence="3 4" id="KW-0648">Protein biosynthesis</keyword>
<dbReference type="SUPFAM" id="SSF47616">
    <property type="entry name" value="GST C-terminal domain-like"/>
    <property type="match status" value="1"/>
</dbReference>
<feature type="domain" description="GST C-terminal" evidence="7">
    <location>
        <begin position="79"/>
        <end position="208"/>
    </location>
</feature>
<dbReference type="InterPro" id="IPR004046">
    <property type="entry name" value="GST_C"/>
</dbReference>
<dbReference type="InterPro" id="IPR050802">
    <property type="entry name" value="EF-GSTs"/>
</dbReference>
<dbReference type="CDD" id="cd03181">
    <property type="entry name" value="GST_C_EF1Bgamma_like"/>
    <property type="match status" value="1"/>
</dbReference>
<name>A0A0J9XGE5_GEOCN</name>
<dbReference type="Pfam" id="PF00043">
    <property type="entry name" value="GST_C"/>
    <property type="match status" value="1"/>
</dbReference>
<dbReference type="OrthoDB" id="249703at2759"/>